<organism evidence="7 8">
    <name type="scientific">Entotheonella factor</name>
    <dbReference type="NCBI Taxonomy" id="1429438"/>
    <lineage>
        <taxon>Bacteria</taxon>
        <taxon>Pseudomonadati</taxon>
        <taxon>Nitrospinota/Tectimicrobiota group</taxon>
        <taxon>Candidatus Tectimicrobiota</taxon>
        <taxon>Candidatus Entotheonellia</taxon>
        <taxon>Candidatus Entotheonellales</taxon>
        <taxon>Candidatus Entotheonellaceae</taxon>
        <taxon>Candidatus Entotheonella</taxon>
    </lineage>
</organism>
<sequence>MISGKARLQSIQRNAASLLAGDVLNKVGTFAMYAMVARFTGKHEFGQLSLGLMLLYTFHVFAAAGLPKLITREVAKAPERTKYFLYHGYLAALVPSAVAVLVMVWFPWAMGYEPETRRVIVLLASAILPYALAVITEGVIRGREKMHLIAIANIPGNMGMLVAGYYVLSAGYGVPALAAVMIAARLSTLLFAHTLLRRAVGYAHAPVRLSVRDGWRLLRRSWVFLTSESVIIINASLNTLILSKFATESDIALLSASYQILQPVLMVYRNVGDSTLPTLAAARHQGTAMIAHIVLELIRLLLRLGIPAAVALFIFAEDILGLVYGNPAFRSGGFVLQILTAGLVINLVNPVLGQGLLAMDKEKTVLRIVMVDLAITLLIGTLLVAHYGLMGAAVAALITSVANVAQHWWYFRRQVVELPLLGEIVRLVPATLALLAAVMVLPLPRLWSVMLGLVMYVVLAGFKLPVNRWRGRDAAAPRSETGSVISR</sequence>
<comment type="subcellular location">
    <subcellularLocation>
        <location evidence="1">Cell membrane</location>
        <topology evidence="1">Multi-pass membrane protein</topology>
    </subcellularLocation>
</comment>
<dbReference type="EMBL" id="AZHW01000458">
    <property type="protein sequence ID" value="ETW99342.1"/>
    <property type="molecule type" value="Genomic_DNA"/>
</dbReference>
<keyword evidence="8" id="KW-1185">Reference proteome</keyword>
<protein>
    <submittedName>
        <fullName evidence="7">Uncharacterized protein</fullName>
    </submittedName>
</protein>
<feature type="transmembrane region" description="Helical" evidence="6">
    <location>
        <begin position="83"/>
        <end position="106"/>
    </location>
</feature>
<evidence type="ECO:0000256" key="4">
    <source>
        <dbReference type="ARBA" id="ARBA00022989"/>
    </source>
</evidence>
<dbReference type="Proteomes" id="UP000019141">
    <property type="component" value="Unassembled WGS sequence"/>
</dbReference>
<dbReference type="HOGENOM" id="CLU_022017_6_1_7"/>
<dbReference type="InterPro" id="IPR002797">
    <property type="entry name" value="Polysacc_synth"/>
</dbReference>
<evidence type="ECO:0000256" key="3">
    <source>
        <dbReference type="ARBA" id="ARBA00022692"/>
    </source>
</evidence>
<evidence type="ECO:0000313" key="7">
    <source>
        <dbReference type="EMBL" id="ETW99342.1"/>
    </source>
</evidence>
<feature type="transmembrane region" description="Helical" evidence="6">
    <location>
        <begin position="48"/>
        <end position="71"/>
    </location>
</feature>
<dbReference type="PANTHER" id="PTHR30250">
    <property type="entry name" value="PST FAMILY PREDICTED COLANIC ACID TRANSPORTER"/>
    <property type="match status" value="1"/>
</dbReference>
<keyword evidence="5 6" id="KW-0472">Membrane</keyword>
<feature type="transmembrane region" description="Helical" evidence="6">
    <location>
        <begin position="174"/>
        <end position="196"/>
    </location>
</feature>
<dbReference type="PANTHER" id="PTHR30250:SF11">
    <property type="entry name" value="O-ANTIGEN TRANSPORTER-RELATED"/>
    <property type="match status" value="1"/>
</dbReference>
<gene>
    <name evidence="7" type="ORF">ETSY1_15380</name>
</gene>
<evidence type="ECO:0000256" key="6">
    <source>
        <dbReference type="SAM" id="Phobius"/>
    </source>
</evidence>
<feature type="transmembrane region" description="Helical" evidence="6">
    <location>
        <begin position="289"/>
        <end position="314"/>
    </location>
</feature>
<proteinExistence type="predicted"/>
<dbReference type="GO" id="GO:0005886">
    <property type="term" value="C:plasma membrane"/>
    <property type="evidence" value="ECO:0007669"/>
    <property type="project" value="UniProtKB-SubCell"/>
</dbReference>
<evidence type="ECO:0000256" key="5">
    <source>
        <dbReference type="ARBA" id="ARBA00023136"/>
    </source>
</evidence>
<name>W4LN09_ENTF1</name>
<keyword evidence="2" id="KW-1003">Cell membrane</keyword>
<keyword evidence="4 6" id="KW-1133">Transmembrane helix</keyword>
<feature type="transmembrane region" description="Helical" evidence="6">
    <location>
        <begin position="15"/>
        <end position="36"/>
    </location>
</feature>
<feature type="transmembrane region" description="Helical" evidence="6">
    <location>
        <begin position="423"/>
        <end position="441"/>
    </location>
</feature>
<evidence type="ECO:0000256" key="1">
    <source>
        <dbReference type="ARBA" id="ARBA00004651"/>
    </source>
</evidence>
<feature type="transmembrane region" description="Helical" evidence="6">
    <location>
        <begin position="334"/>
        <end position="352"/>
    </location>
</feature>
<dbReference type="AlphaFoldDB" id="W4LN09"/>
<feature type="transmembrane region" description="Helical" evidence="6">
    <location>
        <begin position="447"/>
        <end position="466"/>
    </location>
</feature>
<evidence type="ECO:0000256" key="2">
    <source>
        <dbReference type="ARBA" id="ARBA00022475"/>
    </source>
</evidence>
<feature type="transmembrane region" description="Helical" evidence="6">
    <location>
        <begin position="364"/>
        <end position="385"/>
    </location>
</feature>
<dbReference type="CDD" id="cd13128">
    <property type="entry name" value="MATE_Wzx_like"/>
    <property type="match status" value="1"/>
</dbReference>
<dbReference type="InterPro" id="IPR050833">
    <property type="entry name" value="Poly_Biosynth_Transport"/>
</dbReference>
<feature type="transmembrane region" description="Helical" evidence="6">
    <location>
        <begin position="118"/>
        <end position="136"/>
    </location>
</feature>
<feature type="transmembrane region" description="Helical" evidence="6">
    <location>
        <begin position="148"/>
        <end position="168"/>
    </location>
</feature>
<comment type="caution">
    <text evidence="7">The sequence shown here is derived from an EMBL/GenBank/DDBJ whole genome shotgun (WGS) entry which is preliminary data.</text>
</comment>
<accession>W4LN09</accession>
<feature type="transmembrane region" description="Helical" evidence="6">
    <location>
        <begin position="391"/>
        <end position="411"/>
    </location>
</feature>
<evidence type="ECO:0000313" key="8">
    <source>
        <dbReference type="Proteomes" id="UP000019141"/>
    </source>
</evidence>
<dbReference type="Pfam" id="PF01943">
    <property type="entry name" value="Polysacc_synt"/>
    <property type="match status" value="1"/>
</dbReference>
<keyword evidence="3 6" id="KW-0812">Transmembrane</keyword>
<reference evidence="7 8" key="1">
    <citation type="journal article" date="2014" name="Nature">
        <title>An environmental bacterial taxon with a large and distinct metabolic repertoire.</title>
        <authorList>
            <person name="Wilson M.C."/>
            <person name="Mori T."/>
            <person name="Ruckert C."/>
            <person name="Uria A.R."/>
            <person name="Helf M.J."/>
            <person name="Takada K."/>
            <person name="Gernert C."/>
            <person name="Steffens U.A."/>
            <person name="Heycke N."/>
            <person name="Schmitt S."/>
            <person name="Rinke C."/>
            <person name="Helfrich E.J."/>
            <person name="Brachmann A.O."/>
            <person name="Gurgui C."/>
            <person name="Wakimoto T."/>
            <person name="Kracht M."/>
            <person name="Crusemann M."/>
            <person name="Hentschel U."/>
            <person name="Abe I."/>
            <person name="Matsunaga S."/>
            <person name="Kalinowski J."/>
            <person name="Takeyama H."/>
            <person name="Piel J."/>
        </authorList>
    </citation>
    <scope>NUCLEOTIDE SEQUENCE [LARGE SCALE GENOMIC DNA]</scope>
    <source>
        <strain evidence="8">TSY1</strain>
    </source>
</reference>